<dbReference type="Pfam" id="PF00903">
    <property type="entry name" value="Glyoxalase"/>
    <property type="match status" value="1"/>
</dbReference>
<dbReference type="SUPFAM" id="SSF54593">
    <property type="entry name" value="Glyoxalase/Bleomycin resistance protein/Dihydroxybiphenyl dioxygenase"/>
    <property type="match status" value="1"/>
</dbReference>
<reference evidence="2 3" key="1">
    <citation type="journal article" date="2021" name="Int. J. Syst. Evol. Microbiol.">
        <title>Reticulibacter mediterranei gen. nov., sp. nov., within the new family Reticulibacteraceae fam. nov., and Ktedonospora formicarum gen. nov., sp. nov., Ktedonobacter robiniae sp. nov., Dictyobacter formicarum sp. nov. and Dictyobacter arantiisoli sp. nov., belonging to the class Ktedonobacteria.</title>
        <authorList>
            <person name="Yabe S."/>
            <person name="Zheng Y."/>
            <person name="Wang C.M."/>
            <person name="Sakai Y."/>
            <person name="Abe K."/>
            <person name="Yokota A."/>
            <person name="Donadio S."/>
            <person name="Cavaletti L."/>
            <person name="Monciardini P."/>
        </authorList>
    </citation>
    <scope>NUCLEOTIDE SEQUENCE [LARGE SCALE GENOMIC DNA]</scope>
    <source>
        <strain evidence="2 3">SOSP1-30</strain>
    </source>
</reference>
<name>A0ABQ3V0I6_9CHLR</name>
<proteinExistence type="predicted"/>
<dbReference type="CDD" id="cd08346">
    <property type="entry name" value="PcpA_N_like"/>
    <property type="match status" value="1"/>
</dbReference>
<sequence length="214" mass="23292">MEHNVLTGIHHLTAIVGDPQANVDFYTHVLGQRLVKQTVNFDDPGTYHLYYGDETGTPGTILTFFPWPEAPRGRRGTGQIVDISLAIPADALDYWIGRLSHQGVTITGQAARFQEQVISFLDPHGLSLELVASREANLRHGWRHGPVPQAYAIRGFASITLAEAHPSQQPLCSLKRSVFVPCNKKGTASDTKSAQAAQAPASMCWSCPISHAGE</sequence>
<dbReference type="PANTHER" id="PTHR36110:SF2">
    <property type="entry name" value="RING-CLEAVING DIOXYGENASE MHQE-RELATED"/>
    <property type="match status" value="1"/>
</dbReference>
<protein>
    <recommendedName>
        <fullName evidence="1">VOC domain-containing protein</fullName>
    </recommendedName>
</protein>
<evidence type="ECO:0000313" key="2">
    <source>
        <dbReference type="EMBL" id="GHO58045.1"/>
    </source>
</evidence>
<dbReference type="EMBL" id="BNJG01000002">
    <property type="protein sequence ID" value="GHO58045.1"/>
    <property type="molecule type" value="Genomic_DNA"/>
</dbReference>
<comment type="caution">
    <text evidence="2">The sequence shown here is derived from an EMBL/GenBank/DDBJ whole genome shotgun (WGS) entry which is preliminary data.</text>
</comment>
<dbReference type="InterPro" id="IPR029068">
    <property type="entry name" value="Glyas_Bleomycin-R_OHBP_Dase"/>
</dbReference>
<dbReference type="Gene3D" id="3.10.180.10">
    <property type="entry name" value="2,3-Dihydroxybiphenyl 1,2-Dioxygenase, domain 1"/>
    <property type="match status" value="1"/>
</dbReference>
<keyword evidence="3" id="KW-1185">Reference proteome</keyword>
<feature type="domain" description="VOC" evidence="1">
    <location>
        <begin position="8"/>
        <end position="133"/>
    </location>
</feature>
<dbReference type="InterPro" id="IPR004360">
    <property type="entry name" value="Glyas_Fos-R_dOase_dom"/>
</dbReference>
<evidence type="ECO:0000313" key="3">
    <source>
        <dbReference type="Proteomes" id="UP000654345"/>
    </source>
</evidence>
<gene>
    <name evidence="2" type="ORF">KSB_65200</name>
</gene>
<dbReference type="InterPro" id="IPR037523">
    <property type="entry name" value="VOC_core"/>
</dbReference>
<dbReference type="PANTHER" id="PTHR36110">
    <property type="entry name" value="RING-CLEAVING DIOXYGENASE MHQE-RELATED"/>
    <property type="match status" value="1"/>
</dbReference>
<organism evidence="2 3">
    <name type="scientific">Ktedonobacter robiniae</name>
    <dbReference type="NCBI Taxonomy" id="2778365"/>
    <lineage>
        <taxon>Bacteria</taxon>
        <taxon>Bacillati</taxon>
        <taxon>Chloroflexota</taxon>
        <taxon>Ktedonobacteria</taxon>
        <taxon>Ktedonobacterales</taxon>
        <taxon>Ktedonobacteraceae</taxon>
        <taxon>Ktedonobacter</taxon>
    </lineage>
</organism>
<dbReference type="InterPro" id="IPR052537">
    <property type="entry name" value="Extradiol_RC_dioxygenase"/>
</dbReference>
<accession>A0ABQ3V0I6</accession>
<dbReference type="PROSITE" id="PS51819">
    <property type="entry name" value="VOC"/>
    <property type="match status" value="1"/>
</dbReference>
<dbReference type="Proteomes" id="UP000654345">
    <property type="component" value="Unassembled WGS sequence"/>
</dbReference>
<evidence type="ECO:0000259" key="1">
    <source>
        <dbReference type="PROSITE" id="PS51819"/>
    </source>
</evidence>